<feature type="region of interest" description="Disordered" evidence="1">
    <location>
        <begin position="301"/>
        <end position="324"/>
    </location>
</feature>
<protein>
    <recommendedName>
        <fullName evidence="4">Negative regulator of differentiation 1</fullName>
    </recommendedName>
</protein>
<evidence type="ECO:0000313" key="3">
    <source>
        <dbReference type="Proteomes" id="UP001304895"/>
    </source>
</evidence>
<organism evidence="2 3">
    <name type="scientific">Trichocladium antarcticum</name>
    <dbReference type="NCBI Taxonomy" id="1450529"/>
    <lineage>
        <taxon>Eukaryota</taxon>
        <taxon>Fungi</taxon>
        <taxon>Dikarya</taxon>
        <taxon>Ascomycota</taxon>
        <taxon>Pezizomycotina</taxon>
        <taxon>Sordariomycetes</taxon>
        <taxon>Sordariomycetidae</taxon>
        <taxon>Sordariales</taxon>
        <taxon>Chaetomiaceae</taxon>
        <taxon>Trichocladium</taxon>
    </lineage>
</organism>
<keyword evidence="3" id="KW-1185">Reference proteome</keyword>
<evidence type="ECO:0000256" key="1">
    <source>
        <dbReference type="SAM" id="MobiDB-lite"/>
    </source>
</evidence>
<dbReference type="Proteomes" id="UP001304895">
    <property type="component" value="Unassembled WGS sequence"/>
</dbReference>
<name>A0AAN6USP3_9PEZI</name>
<feature type="compositionally biased region" description="Polar residues" evidence="1">
    <location>
        <begin position="84"/>
        <end position="96"/>
    </location>
</feature>
<dbReference type="AlphaFoldDB" id="A0AAN6USP3"/>
<reference evidence="2" key="2">
    <citation type="submission" date="2023-05" db="EMBL/GenBank/DDBJ databases">
        <authorList>
            <consortium name="Lawrence Berkeley National Laboratory"/>
            <person name="Steindorff A."/>
            <person name="Hensen N."/>
            <person name="Bonometti L."/>
            <person name="Westerberg I."/>
            <person name="Brannstrom I.O."/>
            <person name="Guillou S."/>
            <person name="Cros-Aarteil S."/>
            <person name="Calhoun S."/>
            <person name="Haridas S."/>
            <person name="Kuo A."/>
            <person name="Mondo S."/>
            <person name="Pangilinan J."/>
            <person name="Riley R."/>
            <person name="Labutti K."/>
            <person name="Andreopoulos B."/>
            <person name="Lipzen A."/>
            <person name="Chen C."/>
            <person name="Yanf M."/>
            <person name="Daum C."/>
            <person name="Ng V."/>
            <person name="Clum A."/>
            <person name="Ohm R."/>
            <person name="Martin F."/>
            <person name="Silar P."/>
            <person name="Natvig D."/>
            <person name="Lalanne C."/>
            <person name="Gautier V."/>
            <person name="Ament-Velasquez S.L."/>
            <person name="Kruys A."/>
            <person name="Hutchinson M.I."/>
            <person name="Powell A.J."/>
            <person name="Barry K."/>
            <person name="Miller A.N."/>
            <person name="Grigoriev I.V."/>
            <person name="Debuchy R."/>
            <person name="Gladieux P."/>
            <person name="Thoren M.H."/>
            <person name="Johannesson H."/>
        </authorList>
    </citation>
    <scope>NUCLEOTIDE SEQUENCE</scope>
    <source>
        <strain evidence="2">CBS 123565</strain>
    </source>
</reference>
<dbReference type="SUPFAM" id="SSF54928">
    <property type="entry name" value="RNA-binding domain, RBD"/>
    <property type="match status" value="1"/>
</dbReference>
<comment type="caution">
    <text evidence="2">The sequence shown here is derived from an EMBL/GenBank/DDBJ whole genome shotgun (WGS) entry which is preliminary data.</text>
</comment>
<evidence type="ECO:0000313" key="2">
    <source>
        <dbReference type="EMBL" id="KAK4138199.1"/>
    </source>
</evidence>
<reference evidence="2" key="1">
    <citation type="journal article" date="2023" name="Mol. Phylogenet. Evol.">
        <title>Genome-scale phylogeny and comparative genomics of the fungal order Sordariales.</title>
        <authorList>
            <person name="Hensen N."/>
            <person name="Bonometti L."/>
            <person name="Westerberg I."/>
            <person name="Brannstrom I.O."/>
            <person name="Guillou S."/>
            <person name="Cros-Aarteil S."/>
            <person name="Calhoun S."/>
            <person name="Haridas S."/>
            <person name="Kuo A."/>
            <person name="Mondo S."/>
            <person name="Pangilinan J."/>
            <person name="Riley R."/>
            <person name="LaButti K."/>
            <person name="Andreopoulos B."/>
            <person name="Lipzen A."/>
            <person name="Chen C."/>
            <person name="Yan M."/>
            <person name="Daum C."/>
            <person name="Ng V."/>
            <person name="Clum A."/>
            <person name="Steindorff A."/>
            <person name="Ohm R.A."/>
            <person name="Martin F."/>
            <person name="Silar P."/>
            <person name="Natvig D.O."/>
            <person name="Lalanne C."/>
            <person name="Gautier V."/>
            <person name="Ament-Velasquez S.L."/>
            <person name="Kruys A."/>
            <person name="Hutchinson M.I."/>
            <person name="Powell A.J."/>
            <person name="Barry K."/>
            <person name="Miller A.N."/>
            <person name="Grigoriev I.V."/>
            <person name="Debuchy R."/>
            <person name="Gladieux P."/>
            <person name="Hiltunen Thoren M."/>
            <person name="Johannesson H."/>
        </authorList>
    </citation>
    <scope>NUCLEOTIDE SEQUENCE</scope>
    <source>
        <strain evidence="2">CBS 123565</strain>
    </source>
</reference>
<dbReference type="EMBL" id="MU853401">
    <property type="protein sequence ID" value="KAK4138199.1"/>
    <property type="molecule type" value="Genomic_DNA"/>
</dbReference>
<dbReference type="InterPro" id="IPR035979">
    <property type="entry name" value="RBD_domain_sf"/>
</dbReference>
<gene>
    <name evidence="2" type="ORF">BT67DRAFT_3479</name>
</gene>
<dbReference type="Gene3D" id="3.30.70.330">
    <property type="match status" value="2"/>
</dbReference>
<dbReference type="CDD" id="cd12261">
    <property type="entry name" value="RRM1_3_MRN1"/>
    <property type="match status" value="1"/>
</dbReference>
<sequence length="355" mass="39882">MSSPGATVSTDYDYGYFDKPVRRAQFNTQYLETNARLPSVVILQAEYDNLRLTAKQYENLRRNLLRGGVGEETVDLLSHDDQTDQGGNCQTTSFPNGNPAEEGHPAWADGDGDGPPGANHTQSQGHRQQYERQCARTIQLSNLAEGTTHADIINAVRGGMLLDVFLRSHERPATVSFLQSADAKSFLDHVRRHDLYIRNKRIDVKWSDRQFLLPGHVANKIAMGASRNLVIRGCDKRHTEDTIREDLDHIHNLVVVKVEFIGGNCHINLNSVHNAVHARQCMMSRLRYKGTKLHYDEDECAQPYPQPAQKPRRESSAKKTPVAAPNRFHLLHLDDGEEDEIAATFQSKKSVGIVT</sequence>
<dbReference type="InterPro" id="IPR012677">
    <property type="entry name" value="Nucleotide-bd_a/b_plait_sf"/>
</dbReference>
<dbReference type="GO" id="GO:0003676">
    <property type="term" value="F:nucleic acid binding"/>
    <property type="evidence" value="ECO:0007669"/>
    <property type="project" value="InterPro"/>
</dbReference>
<feature type="region of interest" description="Disordered" evidence="1">
    <location>
        <begin position="79"/>
        <end position="130"/>
    </location>
</feature>
<proteinExistence type="predicted"/>
<accession>A0AAN6USP3</accession>
<evidence type="ECO:0008006" key="4">
    <source>
        <dbReference type="Google" id="ProtNLM"/>
    </source>
</evidence>